<dbReference type="InterPro" id="IPR004843">
    <property type="entry name" value="Calcineurin-like_PHP"/>
</dbReference>
<gene>
    <name evidence="3" type="ORF">BLNAU_17512</name>
</gene>
<dbReference type="InterPro" id="IPR006179">
    <property type="entry name" value="5_nucleotidase/apyrase"/>
</dbReference>
<dbReference type="SUPFAM" id="SSF56300">
    <property type="entry name" value="Metallo-dependent phosphatases"/>
    <property type="match status" value="1"/>
</dbReference>
<dbReference type="InterPro" id="IPR029052">
    <property type="entry name" value="Metallo-depent_PP-like"/>
</dbReference>
<proteinExistence type="predicted"/>
<evidence type="ECO:0000313" key="3">
    <source>
        <dbReference type="EMBL" id="KAK2947546.1"/>
    </source>
</evidence>
<dbReference type="Gene3D" id="3.60.21.10">
    <property type="match status" value="1"/>
</dbReference>
<evidence type="ECO:0000259" key="2">
    <source>
        <dbReference type="Pfam" id="PF00149"/>
    </source>
</evidence>
<evidence type="ECO:0000313" key="4">
    <source>
        <dbReference type="Proteomes" id="UP001281761"/>
    </source>
</evidence>
<organism evidence="3 4">
    <name type="scientific">Blattamonas nauphoetae</name>
    <dbReference type="NCBI Taxonomy" id="2049346"/>
    <lineage>
        <taxon>Eukaryota</taxon>
        <taxon>Metamonada</taxon>
        <taxon>Preaxostyla</taxon>
        <taxon>Oxymonadida</taxon>
        <taxon>Blattamonas</taxon>
    </lineage>
</organism>
<comment type="caution">
    <text evidence="3">The sequence shown here is derived from an EMBL/GenBank/DDBJ whole genome shotgun (WGS) entry which is preliminary data.</text>
</comment>
<keyword evidence="4" id="KW-1185">Reference proteome</keyword>
<sequence length="552" mass="60747">MIFSAVIILVCSDICQSNAAQTLTILHTTDIHGWIYGHRHESSKNADAGDLYNFISHRKKNKAANEIVLAFDTGDMIEGTGLSEVNGSRGAEIYNIMKDIPYDAIVNGNHDIKYDKSVDHIVSSFAPAFGDRYLAGQAVYYNTSKTLGNPFKILNLDNGNGRVLLLGFTYNVANVQTHVKVTGVSAYLKQSWFARAMATTDVKAIICLCHINTDHTHLNNIHAAIRAKQPKTPIIFLTGHSHEERTKSFDSESFAMESGKYLNTIGILSFALPQKANKASSNFAELTEVNGGYASGIDLTSFSKRYLETNVGKMQKEVGVNSTAWATPVGSRIKANLKSRLNANGLLKQIGCAPQFYSNMEFPLPAISLYSLLVDKVYPKSGPKRADVLKLNADLSEHEIAGNGVNTVYIQDAKMRYNVYKGSMLLDDLYCVDPMGYDQHGILNVKGSHLKALWASSSPSTSTANSMSSPSSPLFLMDDDDRVPNAPFKEGRFMTKGGIKESEIYDVFMPLNVAAEAKQFLDTIAPGVYTIRQTGETSRSIFQKYIESTWKC</sequence>
<dbReference type="EMBL" id="JARBJD010000197">
    <property type="protein sequence ID" value="KAK2947546.1"/>
    <property type="molecule type" value="Genomic_DNA"/>
</dbReference>
<dbReference type="Proteomes" id="UP001281761">
    <property type="component" value="Unassembled WGS sequence"/>
</dbReference>
<protein>
    <submittedName>
        <fullName evidence="3">Ser/Thr protein phosphatase family</fullName>
    </submittedName>
</protein>
<dbReference type="InterPro" id="IPR036907">
    <property type="entry name" value="5'-Nucleotdase_C_sf"/>
</dbReference>
<evidence type="ECO:0000256" key="1">
    <source>
        <dbReference type="SAM" id="SignalP"/>
    </source>
</evidence>
<feature type="signal peptide" evidence="1">
    <location>
        <begin position="1"/>
        <end position="19"/>
    </location>
</feature>
<dbReference type="PANTHER" id="PTHR11575">
    <property type="entry name" value="5'-NUCLEOTIDASE-RELATED"/>
    <property type="match status" value="1"/>
</dbReference>
<reference evidence="3 4" key="1">
    <citation type="journal article" date="2022" name="bioRxiv">
        <title>Genomics of Preaxostyla Flagellates Illuminates Evolutionary Transitions and the Path Towards Mitochondrial Loss.</title>
        <authorList>
            <person name="Novak L.V.F."/>
            <person name="Treitli S.C."/>
            <person name="Pyrih J."/>
            <person name="Halakuc P."/>
            <person name="Pipaliya S.V."/>
            <person name="Vacek V."/>
            <person name="Brzon O."/>
            <person name="Soukal P."/>
            <person name="Eme L."/>
            <person name="Dacks J.B."/>
            <person name="Karnkowska A."/>
            <person name="Elias M."/>
            <person name="Hampl V."/>
        </authorList>
    </citation>
    <scope>NUCLEOTIDE SEQUENCE [LARGE SCALE GENOMIC DNA]</scope>
    <source>
        <strain evidence="3">NAU3</strain>
        <tissue evidence="3">Gut</tissue>
    </source>
</reference>
<name>A0ABQ9XB83_9EUKA</name>
<accession>A0ABQ9XB83</accession>
<dbReference type="PANTHER" id="PTHR11575:SF22">
    <property type="entry name" value="ADL392WP"/>
    <property type="match status" value="1"/>
</dbReference>
<dbReference type="Pfam" id="PF00149">
    <property type="entry name" value="Metallophos"/>
    <property type="match status" value="1"/>
</dbReference>
<dbReference type="Gene3D" id="3.90.780.10">
    <property type="entry name" value="5'-Nucleotidase, C-terminal domain"/>
    <property type="match status" value="1"/>
</dbReference>
<keyword evidence="1" id="KW-0732">Signal</keyword>
<feature type="domain" description="Calcineurin-like phosphoesterase" evidence="2">
    <location>
        <begin position="23"/>
        <end position="243"/>
    </location>
</feature>
<feature type="chain" id="PRO_5045639875" evidence="1">
    <location>
        <begin position="20"/>
        <end position="552"/>
    </location>
</feature>